<evidence type="ECO:0000313" key="4">
    <source>
        <dbReference type="Proteomes" id="UP000276133"/>
    </source>
</evidence>
<evidence type="ECO:0000256" key="1">
    <source>
        <dbReference type="SAM" id="MobiDB-lite"/>
    </source>
</evidence>
<evidence type="ECO:0008006" key="5">
    <source>
        <dbReference type="Google" id="ProtNLM"/>
    </source>
</evidence>
<reference evidence="3 4" key="1">
    <citation type="journal article" date="2018" name="Sci. Rep.">
        <title>Genomic signatures of local adaptation to the degree of environmental predictability in rotifers.</title>
        <authorList>
            <person name="Franch-Gras L."/>
            <person name="Hahn C."/>
            <person name="Garcia-Roger E.M."/>
            <person name="Carmona M.J."/>
            <person name="Serra M."/>
            <person name="Gomez A."/>
        </authorList>
    </citation>
    <scope>NUCLEOTIDE SEQUENCE [LARGE SCALE GENOMIC DNA]</scope>
    <source>
        <strain evidence="3">HYR1</strain>
    </source>
</reference>
<gene>
    <name evidence="3" type="ORF">BpHYR1_010822</name>
</gene>
<feature type="region of interest" description="Disordered" evidence="1">
    <location>
        <begin position="58"/>
        <end position="81"/>
    </location>
</feature>
<evidence type="ECO:0000256" key="2">
    <source>
        <dbReference type="SAM" id="Phobius"/>
    </source>
</evidence>
<dbReference type="Proteomes" id="UP000276133">
    <property type="component" value="Unassembled WGS sequence"/>
</dbReference>
<proteinExistence type="predicted"/>
<comment type="caution">
    <text evidence="3">The sequence shown here is derived from an EMBL/GenBank/DDBJ whole genome shotgun (WGS) entry which is preliminary data.</text>
</comment>
<dbReference type="AlphaFoldDB" id="A0A3M7R5U1"/>
<sequence length="114" mass="13540">MEFLLNSKQSSRLFENNSKGFDFLSLILLILDIFLFFISLILWFILIKERRKITNLKKYQSRSNGNSSQNATQNRIITRPQRTEQIQLYPRLSQLSNSTLPPSYNQIFNQQNEH</sequence>
<keyword evidence="2" id="KW-0472">Membrane</keyword>
<keyword evidence="2" id="KW-0812">Transmembrane</keyword>
<organism evidence="3 4">
    <name type="scientific">Brachionus plicatilis</name>
    <name type="common">Marine rotifer</name>
    <name type="synonym">Brachionus muelleri</name>
    <dbReference type="NCBI Taxonomy" id="10195"/>
    <lineage>
        <taxon>Eukaryota</taxon>
        <taxon>Metazoa</taxon>
        <taxon>Spiralia</taxon>
        <taxon>Gnathifera</taxon>
        <taxon>Rotifera</taxon>
        <taxon>Eurotatoria</taxon>
        <taxon>Monogononta</taxon>
        <taxon>Pseudotrocha</taxon>
        <taxon>Ploima</taxon>
        <taxon>Brachionidae</taxon>
        <taxon>Brachionus</taxon>
    </lineage>
</organism>
<feature type="compositionally biased region" description="Polar residues" evidence="1">
    <location>
        <begin position="58"/>
        <end position="76"/>
    </location>
</feature>
<evidence type="ECO:0000313" key="3">
    <source>
        <dbReference type="EMBL" id="RNA18962.1"/>
    </source>
</evidence>
<feature type="transmembrane region" description="Helical" evidence="2">
    <location>
        <begin position="23"/>
        <end position="47"/>
    </location>
</feature>
<keyword evidence="4" id="KW-1185">Reference proteome</keyword>
<accession>A0A3M7R5U1</accession>
<dbReference type="EMBL" id="REGN01004141">
    <property type="protein sequence ID" value="RNA18962.1"/>
    <property type="molecule type" value="Genomic_DNA"/>
</dbReference>
<protein>
    <recommendedName>
        <fullName evidence="5">Transmembrane protein</fullName>
    </recommendedName>
</protein>
<name>A0A3M7R5U1_BRAPC</name>
<feature type="region of interest" description="Disordered" evidence="1">
    <location>
        <begin position="95"/>
        <end position="114"/>
    </location>
</feature>
<keyword evidence="2" id="KW-1133">Transmembrane helix</keyword>